<dbReference type="GeneID" id="75138662"/>
<reference evidence="2" key="1">
    <citation type="submission" date="2022-08" db="EMBL/GenBank/DDBJ databases">
        <authorList>
            <person name="Bogun A."/>
            <person name="Kislichkina A."/>
            <person name="Solomentsev V."/>
            <person name="Skryabin Y."/>
            <person name="Sizova A."/>
            <person name="Platonov M."/>
            <person name="Dentovskaya S."/>
        </authorList>
    </citation>
    <scope>NUCLEOTIDE SEQUENCE</scope>
    <source>
        <strain evidence="2">SCPM-O-B-7604</strain>
    </source>
</reference>
<dbReference type="EMBL" id="CP104006">
    <property type="protein sequence ID" value="UWM45590.1"/>
    <property type="molecule type" value="Genomic_DNA"/>
</dbReference>
<accession>A0ABY5USR7</accession>
<sequence length="126" mass="15678">MLPRLLILRQRKERRLRRQLMELRRIYQQQQQQMIDFRQQRQQLCLQLQQITDWRGKLLPDQANEQRALQHKVYQAERELKKSLCELAEQQLQQQVAIESQQTLLRINQREQEKIRMLIKNETNRY</sequence>
<evidence type="ECO:0000313" key="2">
    <source>
        <dbReference type="EMBL" id="UWM45590.1"/>
    </source>
</evidence>
<evidence type="ECO:0000256" key="1">
    <source>
        <dbReference type="SAM" id="Coils"/>
    </source>
</evidence>
<keyword evidence="3" id="KW-1185">Reference proteome</keyword>
<feature type="coiled-coil region" evidence="1">
    <location>
        <begin position="13"/>
        <end position="40"/>
    </location>
</feature>
<dbReference type="RefSeq" id="WP_134957255.1">
    <property type="nucleotide sequence ID" value="NZ_CABHWO010000076.1"/>
</dbReference>
<organism evidence="2 3">
    <name type="scientific">Yersinia alsatica</name>
    <dbReference type="NCBI Taxonomy" id="2890317"/>
    <lineage>
        <taxon>Bacteria</taxon>
        <taxon>Pseudomonadati</taxon>
        <taxon>Pseudomonadota</taxon>
        <taxon>Gammaproteobacteria</taxon>
        <taxon>Enterobacterales</taxon>
        <taxon>Yersiniaceae</taxon>
        <taxon>Yersinia</taxon>
    </lineage>
</organism>
<dbReference type="Proteomes" id="UP001057860">
    <property type="component" value="Chromosome"/>
</dbReference>
<name>A0ABY5USR7_9GAMM</name>
<keyword evidence="1" id="KW-0175">Coiled coil</keyword>
<proteinExistence type="predicted"/>
<protein>
    <submittedName>
        <fullName evidence="2">Type III secretion protein</fullName>
    </submittedName>
</protein>
<gene>
    <name evidence="2" type="ORF">N0H69_01645</name>
</gene>
<evidence type="ECO:0000313" key="3">
    <source>
        <dbReference type="Proteomes" id="UP001057860"/>
    </source>
</evidence>